<dbReference type="EMBL" id="FPCG01000002">
    <property type="protein sequence ID" value="SFV21416.1"/>
    <property type="molecule type" value="Genomic_DNA"/>
</dbReference>
<evidence type="ECO:0000259" key="3">
    <source>
        <dbReference type="PROSITE" id="PS51186"/>
    </source>
</evidence>
<gene>
    <name evidence="4" type="ORF">SAMN04487966_102345</name>
</gene>
<dbReference type="OrthoDB" id="9775595at2"/>
<dbReference type="SUPFAM" id="SSF55729">
    <property type="entry name" value="Acyl-CoA N-acyltransferases (Nat)"/>
    <property type="match status" value="1"/>
</dbReference>
<dbReference type="STRING" id="574650.SAMN04487966_102345"/>
<dbReference type="PROSITE" id="PS51186">
    <property type="entry name" value="GNAT"/>
    <property type="match status" value="1"/>
</dbReference>
<dbReference type="GO" id="GO:0005840">
    <property type="term" value="C:ribosome"/>
    <property type="evidence" value="ECO:0007669"/>
    <property type="project" value="UniProtKB-KW"/>
</dbReference>
<feature type="domain" description="N-acetyltransferase" evidence="3">
    <location>
        <begin position="10"/>
        <end position="163"/>
    </location>
</feature>
<keyword evidence="5" id="KW-1185">Reference proteome</keyword>
<dbReference type="Gene3D" id="3.40.630.30">
    <property type="match status" value="1"/>
</dbReference>
<dbReference type="InterPro" id="IPR000182">
    <property type="entry name" value="GNAT_dom"/>
</dbReference>
<keyword evidence="4" id="KW-0689">Ribosomal protein</keyword>
<evidence type="ECO:0000256" key="2">
    <source>
        <dbReference type="ARBA" id="ARBA00023315"/>
    </source>
</evidence>
<name>A0A1I7MHM4_9MICC</name>
<dbReference type="InterPro" id="IPR016181">
    <property type="entry name" value="Acyl_CoA_acyltransferase"/>
</dbReference>
<keyword evidence="4" id="KW-0687">Ribonucleoprotein</keyword>
<keyword evidence="1" id="KW-0808">Transferase</keyword>
<dbReference type="CDD" id="cd04301">
    <property type="entry name" value="NAT_SF"/>
    <property type="match status" value="1"/>
</dbReference>
<keyword evidence="2" id="KW-0012">Acyltransferase</keyword>
<dbReference type="PANTHER" id="PTHR43877">
    <property type="entry name" value="AMINOALKYLPHOSPHONATE N-ACETYLTRANSFERASE-RELATED-RELATED"/>
    <property type="match status" value="1"/>
</dbReference>
<accession>A0A1I7MHM4</accession>
<evidence type="ECO:0000313" key="5">
    <source>
        <dbReference type="Proteomes" id="UP000198881"/>
    </source>
</evidence>
<dbReference type="Pfam" id="PF13508">
    <property type="entry name" value="Acetyltransf_7"/>
    <property type="match status" value="1"/>
</dbReference>
<organism evidence="4 5">
    <name type="scientific">Micrococcus terreus</name>
    <dbReference type="NCBI Taxonomy" id="574650"/>
    <lineage>
        <taxon>Bacteria</taxon>
        <taxon>Bacillati</taxon>
        <taxon>Actinomycetota</taxon>
        <taxon>Actinomycetes</taxon>
        <taxon>Micrococcales</taxon>
        <taxon>Micrococcaceae</taxon>
        <taxon>Micrococcus</taxon>
    </lineage>
</organism>
<dbReference type="AlphaFoldDB" id="A0A1I7MHM4"/>
<protein>
    <submittedName>
        <fullName evidence="4">Ribosomal protein S18 acetylase RimI</fullName>
    </submittedName>
</protein>
<proteinExistence type="predicted"/>
<evidence type="ECO:0000313" key="4">
    <source>
        <dbReference type="EMBL" id="SFV21416.1"/>
    </source>
</evidence>
<dbReference type="Proteomes" id="UP000198881">
    <property type="component" value="Unassembled WGS sequence"/>
</dbReference>
<sequence length="202" mass="23050">MPSSLYRTAVRLRPYEPQDERSWLRCRALSFLDSQYYDDVRTAHPAPSPEQGETVSWVAVDAQASDVVGILEVEVGQEGTDESHLATIDTVAVHPDWREHGIASALLDQVMLLLPSQVTELDAWTREDAAARSWYRSRGFELDQEYLHVYQSWDETTPGLTVPTGLRGPVTAFFHAGLADEDHWRSTFRRVHRCGRFLRRIP</sequence>
<dbReference type="RefSeq" id="WP_091694961.1">
    <property type="nucleotide sequence ID" value="NZ_FPCG01000002.1"/>
</dbReference>
<reference evidence="4 5" key="1">
    <citation type="submission" date="2016-10" db="EMBL/GenBank/DDBJ databases">
        <authorList>
            <person name="de Groot N.N."/>
        </authorList>
    </citation>
    <scope>NUCLEOTIDE SEQUENCE [LARGE SCALE GENOMIC DNA]</scope>
    <source>
        <strain evidence="4 5">CGMCC 1.7054</strain>
    </source>
</reference>
<dbReference type="GO" id="GO:0016747">
    <property type="term" value="F:acyltransferase activity, transferring groups other than amino-acyl groups"/>
    <property type="evidence" value="ECO:0007669"/>
    <property type="project" value="InterPro"/>
</dbReference>
<dbReference type="InterPro" id="IPR050832">
    <property type="entry name" value="Bact_Acetyltransf"/>
</dbReference>
<evidence type="ECO:0000256" key="1">
    <source>
        <dbReference type="ARBA" id="ARBA00022679"/>
    </source>
</evidence>